<dbReference type="EMBL" id="SNQI01000003">
    <property type="protein sequence ID" value="TEW73707.1"/>
    <property type="molecule type" value="Genomic_DNA"/>
</dbReference>
<organism evidence="2 3">
    <name type="scientific">Gramella jeungdoensis</name>
    <dbReference type="NCBI Taxonomy" id="708091"/>
    <lineage>
        <taxon>Bacteria</taxon>
        <taxon>Pseudomonadati</taxon>
        <taxon>Bacteroidota</taxon>
        <taxon>Flavobacteriia</taxon>
        <taxon>Flavobacteriales</taxon>
        <taxon>Flavobacteriaceae</taxon>
        <taxon>Christiangramia</taxon>
    </lineage>
</organism>
<keyword evidence="3" id="KW-1185">Reference proteome</keyword>
<keyword evidence="1" id="KW-0812">Transmembrane</keyword>
<proteinExistence type="predicted"/>
<keyword evidence="1" id="KW-1133">Transmembrane helix</keyword>
<reference evidence="2 3" key="1">
    <citation type="journal article" date="2011" name="J. Microbiol.">
        <title>Gramella jeungdoensis sp. nov., isolated from a solar saltern in Korea.</title>
        <authorList>
            <person name="Joung Y."/>
            <person name="Kim H."/>
            <person name="Jang T."/>
            <person name="Ahn T.S."/>
            <person name="Joh K."/>
        </authorList>
    </citation>
    <scope>NUCLEOTIDE SEQUENCE [LARGE SCALE GENOMIC DNA]</scope>
    <source>
        <strain evidence="2 3">KCTC 23123</strain>
    </source>
</reference>
<dbReference type="Pfam" id="PF19665">
    <property type="entry name" value="DUF6168"/>
    <property type="match status" value="1"/>
</dbReference>
<dbReference type="RefSeq" id="WP_134248107.1">
    <property type="nucleotide sequence ID" value="NZ_SNQI01000003.1"/>
</dbReference>
<gene>
    <name evidence="2" type="ORF">E2488_09485</name>
</gene>
<name>A0A4Y8AR64_9FLAO</name>
<sequence>MTNTTNPILIFFLKLLVLLTVVFGIHIVVLNYLNTPLFNNLIIASYSINFILAIIIFVALYKLRKKYLDLLGFIFMGGSMLKFAVFFLFFFPAFKQNGSINGFESASFLVPYVTCLLLETIYVSKLLNNKL</sequence>
<feature type="transmembrane region" description="Helical" evidence="1">
    <location>
        <begin position="73"/>
        <end position="94"/>
    </location>
</feature>
<dbReference type="OrthoDB" id="1451982at2"/>
<dbReference type="InterPro" id="IPR046166">
    <property type="entry name" value="DUF6168"/>
</dbReference>
<keyword evidence="1" id="KW-0472">Membrane</keyword>
<comment type="caution">
    <text evidence="2">The sequence shown here is derived from an EMBL/GenBank/DDBJ whole genome shotgun (WGS) entry which is preliminary data.</text>
</comment>
<dbReference type="AlphaFoldDB" id="A0A4Y8AR64"/>
<feature type="transmembrane region" description="Helical" evidence="1">
    <location>
        <begin position="41"/>
        <end position="61"/>
    </location>
</feature>
<evidence type="ECO:0000256" key="1">
    <source>
        <dbReference type="SAM" id="Phobius"/>
    </source>
</evidence>
<protein>
    <submittedName>
        <fullName evidence="2">Uncharacterized protein</fullName>
    </submittedName>
</protein>
<feature type="transmembrane region" description="Helical" evidence="1">
    <location>
        <begin position="106"/>
        <end position="127"/>
    </location>
</feature>
<feature type="transmembrane region" description="Helical" evidence="1">
    <location>
        <begin position="7"/>
        <end position="29"/>
    </location>
</feature>
<evidence type="ECO:0000313" key="3">
    <source>
        <dbReference type="Proteomes" id="UP000298517"/>
    </source>
</evidence>
<evidence type="ECO:0000313" key="2">
    <source>
        <dbReference type="EMBL" id="TEW73707.1"/>
    </source>
</evidence>
<accession>A0A4Y8AR64</accession>
<dbReference type="Proteomes" id="UP000298517">
    <property type="component" value="Unassembled WGS sequence"/>
</dbReference>